<dbReference type="InterPro" id="IPR019080">
    <property type="entry name" value="YqaJ_viral_recombinase"/>
</dbReference>
<dbReference type="Pfam" id="PF02037">
    <property type="entry name" value="SAP"/>
    <property type="match status" value="1"/>
</dbReference>
<protein>
    <recommendedName>
        <fullName evidence="2">SWIM-type domain-containing protein</fullName>
    </recommendedName>
</protein>
<evidence type="ECO:0000259" key="2">
    <source>
        <dbReference type="PROSITE" id="PS50966"/>
    </source>
</evidence>
<dbReference type="Pfam" id="PF09588">
    <property type="entry name" value="YqaJ"/>
    <property type="match status" value="1"/>
</dbReference>
<feature type="domain" description="SWIM-type" evidence="2">
    <location>
        <begin position="148"/>
        <end position="187"/>
    </location>
</feature>
<dbReference type="PROSITE" id="PS50966">
    <property type="entry name" value="ZF_SWIM"/>
    <property type="match status" value="1"/>
</dbReference>
<dbReference type="InterPro" id="IPR007527">
    <property type="entry name" value="Znf_SWIM"/>
</dbReference>
<dbReference type="OrthoDB" id="9974584at2759"/>
<dbReference type="InterPro" id="IPR003034">
    <property type="entry name" value="SAP_dom"/>
</dbReference>
<dbReference type="PANTHER" id="PTHR46609:SF8">
    <property type="entry name" value="YQAJ VIRAL RECOMBINASE DOMAIN-CONTAINING PROTEIN"/>
    <property type="match status" value="1"/>
</dbReference>
<accession>A0A8S3UD34</accession>
<evidence type="ECO:0000313" key="4">
    <source>
        <dbReference type="Proteomes" id="UP000683360"/>
    </source>
</evidence>
<dbReference type="InterPro" id="IPR051703">
    <property type="entry name" value="NF-kappa-B_Signaling_Reg"/>
</dbReference>
<dbReference type="AlphaFoldDB" id="A0A8S3UD34"/>
<dbReference type="InterPro" id="IPR011335">
    <property type="entry name" value="Restrct_endonuc-II-like"/>
</dbReference>
<dbReference type="Proteomes" id="UP000683360">
    <property type="component" value="Unassembled WGS sequence"/>
</dbReference>
<keyword evidence="4" id="KW-1185">Reference proteome</keyword>
<reference evidence="3" key="1">
    <citation type="submission" date="2021-03" db="EMBL/GenBank/DDBJ databases">
        <authorList>
            <person name="Bekaert M."/>
        </authorList>
    </citation>
    <scope>NUCLEOTIDE SEQUENCE</scope>
</reference>
<keyword evidence="1" id="KW-0479">Metal-binding</keyword>
<name>A0A8S3UD34_MYTED</name>
<evidence type="ECO:0000313" key="3">
    <source>
        <dbReference type="EMBL" id="CAG2243775.1"/>
    </source>
</evidence>
<dbReference type="Gene3D" id="3.90.320.10">
    <property type="match status" value="1"/>
</dbReference>
<gene>
    <name evidence="3" type="ORF">MEDL_55878</name>
</gene>
<dbReference type="CDD" id="cd22343">
    <property type="entry name" value="PDDEXK_lambda_exonuclease-like"/>
    <property type="match status" value="1"/>
</dbReference>
<dbReference type="GO" id="GO:0006281">
    <property type="term" value="P:DNA repair"/>
    <property type="evidence" value="ECO:0007669"/>
    <property type="project" value="UniProtKB-ARBA"/>
</dbReference>
<dbReference type="EMBL" id="CAJPWZ010002714">
    <property type="protein sequence ID" value="CAG2243775.1"/>
    <property type="molecule type" value="Genomic_DNA"/>
</dbReference>
<organism evidence="3 4">
    <name type="scientific">Mytilus edulis</name>
    <name type="common">Blue mussel</name>
    <dbReference type="NCBI Taxonomy" id="6550"/>
    <lineage>
        <taxon>Eukaryota</taxon>
        <taxon>Metazoa</taxon>
        <taxon>Spiralia</taxon>
        <taxon>Lophotrochozoa</taxon>
        <taxon>Mollusca</taxon>
        <taxon>Bivalvia</taxon>
        <taxon>Autobranchia</taxon>
        <taxon>Pteriomorphia</taxon>
        <taxon>Mytilida</taxon>
        <taxon>Mytiloidea</taxon>
        <taxon>Mytilidae</taxon>
        <taxon>Mytilinae</taxon>
        <taxon>Mytilus</taxon>
    </lineage>
</organism>
<dbReference type="Gene3D" id="1.10.720.30">
    <property type="entry name" value="SAP domain"/>
    <property type="match status" value="1"/>
</dbReference>
<proteinExistence type="predicted"/>
<sequence>MDVNDQYLYWPLKKLKNELASRGAVGTGRKADLIERLRAYDRNQNFKNPVIHAPEPLEVEWPVSGFKQLKKEHKVIMPKLSREQIEAYFVYRMAEDNVYSGDLQSMTKGQLMFESHRVLACSILKNDNGIFLSGVVGAAMKKKVTYNYRLKLEKSSGDPLNSHCECPAGRGPHGSCKHVAAVLIMISDFITTGNVNTGRSCTDTLMMFTKPKSSYSGSPVKAEKLPTKRKLAPVYLADPRPLKYRNCPGYNDHIKNTVTNFCSVSSMDLSIRYLYEKADIQAAAKDHDYCTMPLTEHWIDRANKVTQSDVDLIERSTRLQSCSPKWLEERRWRLTASTFGEICKVTSRRNTNKFCHSLFYGSNIQSKALSHGKNYEAKALKAFNLKFDKNAKRCGFYVSIDISFLGASPDAILEDGKSIVEIKCPYNGRNEDVKPGPNFKFLQMDSNGNIVLKESSNYYDQIQGQLFVTKRSLCYFVVYTLCDLFVQKISLNEEYCNNCLVPKLESFYQRVFRPYVASTL</sequence>
<dbReference type="GO" id="GO:0008270">
    <property type="term" value="F:zinc ion binding"/>
    <property type="evidence" value="ECO:0007669"/>
    <property type="project" value="UniProtKB-KW"/>
</dbReference>
<dbReference type="InterPro" id="IPR036361">
    <property type="entry name" value="SAP_dom_sf"/>
</dbReference>
<dbReference type="PANTHER" id="PTHR46609">
    <property type="entry name" value="EXONUCLEASE, PHAGE-TYPE/RECB, C-TERMINAL DOMAIN-CONTAINING PROTEIN"/>
    <property type="match status" value="1"/>
</dbReference>
<dbReference type="SUPFAM" id="SSF52980">
    <property type="entry name" value="Restriction endonuclease-like"/>
    <property type="match status" value="1"/>
</dbReference>
<evidence type="ECO:0000256" key="1">
    <source>
        <dbReference type="PROSITE-ProRule" id="PRU00325"/>
    </source>
</evidence>
<keyword evidence="1" id="KW-0863">Zinc-finger</keyword>
<keyword evidence="1" id="KW-0862">Zinc</keyword>
<dbReference type="InterPro" id="IPR011604">
    <property type="entry name" value="PDDEXK-like_dom_sf"/>
</dbReference>
<comment type="caution">
    <text evidence="3">The sequence shown here is derived from an EMBL/GenBank/DDBJ whole genome shotgun (WGS) entry which is preliminary data.</text>
</comment>